<keyword evidence="2" id="KW-1185">Reference proteome</keyword>
<accession>A0A9P0CX34</accession>
<gene>
    <name evidence="1" type="ORF">PSYICH_LOCUS9653</name>
</gene>
<proteinExistence type="predicted"/>
<dbReference type="EMBL" id="OV651815">
    <property type="protein sequence ID" value="CAH1107805.1"/>
    <property type="molecule type" value="Genomic_DNA"/>
</dbReference>
<protein>
    <submittedName>
        <fullName evidence="1">Uncharacterized protein</fullName>
    </submittedName>
</protein>
<sequence>MPVVIFLYTKCGPLYLMDMYSLKEKTNPTKYRSFTDGGRFAIKRSDKFWYGTWSGMVIEKSLMRTMKTVGGLTRGRGVQESVLSRWIMRMSFSHNICDVVENFSI</sequence>
<evidence type="ECO:0000313" key="1">
    <source>
        <dbReference type="EMBL" id="CAH1107805.1"/>
    </source>
</evidence>
<dbReference type="Proteomes" id="UP001153636">
    <property type="component" value="Chromosome 3"/>
</dbReference>
<dbReference type="OrthoDB" id="6723241at2759"/>
<reference evidence="1" key="1">
    <citation type="submission" date="2022-01" db="EMBL/GenBank/DDBJ databases">
        <authorList>
            <person name="King R."/>
        </authorList>
    </citation>
    <scope>NUCLEOTIDE SEQUENCE</scope>
</reference>
<organism evidence="1 2">
    <name type="scientific">Psylliodes chrysocephalus</name>
    <dbReference type="NCBI Taxonomy" id="3402493"/>
    <lineage>
        <taxon>Eukaryota</taxon>
        <taxon>Metazoa</taxon>
        <taxon>Ecdysozoa</taxon>
        <taxon>Arthropoda</taxon>
        <taxon>Hexapoda</taxon>
        <taxon>Insecta</taxon>
        <taxon>Pterygota</taxon>
        <taxon>Neoptera</taxon>
        <taxon>Endopterygota</taxon>
        <taxon>Coleoptera</taxon>
        <taxon>Polyphaga</taxon>
        <taxon>Cucujiformia</taxon>
        <taxon>Chrysomeloidea</taxon>
        <taxon>Chrysomelidae</taxon>
        <taxon>Galerucinae</taxon>
        <taxon>Alticini</taxon>
        <taxon>Psylliodes</taxon>
    </lineage>
</organism>
<name>A0A9P0CX34_9CUCU</name>
<evidence type="ECO:0000313" key="2">
    <source>
        <dbReference type="Proteomes" id="UP001153636"/>
    </source>
</evidence>
<dbReference type="AlphaFoldDB" id="A0A9P0CX34"/>